<comment type="caution">
    <text evidence="1">The sequence shown here is derived from an EMBL/GenBank/DDBJ whole genome shotgun (WGS) entry which is preliminary data.</text>
</comment>
<sequence length="66" mass="7563">MVTLQDENFAQRLIVQCRNHDAATGRLSRPIYDHQAVMKNLCALHAVAIYLGHVDVRRTQIHQPVE</sequence>
<name>A0A2V0QXY9_PSESF</name>
<dbReference type="EMBL" id="BGJZ01000414">
    <property type="protein sequence ID" value="GBH14082.1"/>
    <property type="molecule type" value="Genomic_DNA"/>
</dbReference>
<evidence type="ECO:0000313" key="2">
    <source>
        <dbReference type="Proteomes" id="UP000247480"/>
    </source>
</evidence>
<proteinExistence type="predicted"/>
<accession>A0A2V0QXY9</accession>
<gene>
    <name evidence="1" type="ORF">KPSA1_07581</name>
</gene>
<organism evidence="1 2">
    <name type="scientific">Pseudomonas syringae pv. actinidiae</name>
    <dbReference type="NCBI Taxonomy" id="103796"/>
    <lineage>
        <taxon>Bacteria</taxon>
        <taxon>Pseudomonadati</taxon>
        <taxon>Pseudomonadota</taxon>
        <taxon>Gammaproteobacteria</taxon>
        <taxon>Pseudomonadales</taxon>
        <taxon>Pseudomonadaceae</taxon>
        <taxon>Pseudomonas</taxon>
        <taxon>Pseudomonas syringae</taxon>
    </lineage>
</organism>
<protein>
    <submittedName>
        <fullName evidence="1">Uncharacterized protein</fullName>
    </submittedName>
</protein>
<dbReference type="AlphaFoldDB" id="A0A2V0QXY9"/>
<reference evidence="1 2" key="1">
    <citation type="submission" date="2018-04" db="EMBL/GenBank/DDBJ databases">
        <title>Draft genome sequence of Pseudomonas syringae pv. actinidiae biovar 1 strains isolated from kiwifruit in Kagawa prefecture.</title>
        <authorList>
            <person name="Tabuchi M."/>
            <person name="Saito M."/>
            <person name="Fujiwara S."/>
            <person name="Sasa N."/>
            <person name="Akimitsu K."/>
            <person name="Gomi K."/>
            <person name="Konishi-Sugita S."/>
            <person name="Hamano K."/>
            <person name="Kataoka I."/>
        </authorList>
    </citation>
    <scope>NUCLEOTIDE SEQUENCE [LARGE SCALE GENOMIC DNA]</scope>
    <source>
        <strain evidence="1 2">MAFF212206</strain>
    </source>
</reference>
<dbReference type="Proteomes" id="UP000247480">
    <property type="component" value="Unassembled WGS sequence"/>
</dbReference>
<evidence type="ECO:0000313" key="1">
    <source>
        <dbReference type="EMBL" id="GBH14082.1"/>
    </source>
</evidence>